<dbReference type="EMBL" id="VEPZ02001731">
    <property type="protein sequence ID" value="KAE8660826.1"/>
    <property type="molecule type" value="Genomic_DNA"/>
</dbReference>
<keyword evidence="3" id="KW-1185">Reference proteome</keyword>
<keyword evidence="1" id="KW-0663">Pyridoxal phosphate</keyword>
<proteinExistence type="predicted"/>
<dbReference type="Proteomes" id="UP000436088">
    <property type="component" value="Unassembled WGS sequence"/>
</dbReference>
<dbReference type="AlphaFoldDB" id="A0A6A2XFH1"/>
<dbReference type="PANTHER" id="PTHR43092:SF7">
    <property type="entry name" value="L-CYSTEINE DESULFHYDRASE"/>
    <property type="match status" value="1"/>
</dbReference>
<dbReference type="SUPFAM" id="SSF53383">
    <property type="entry name" value="PLP-dependent transferases"/>
    <property type="match status" value="1"/>
</dbReference>
<name>A0A6A2XFH1_HIBSY</name>
<protein>
    <submittedName>
        <fullName evidence="2">Detected protein of confused Function</fullName>
    </submittedName>
</protein>
<evidence type="ECO:0000313" key="3">
    <source>
        <dbReference type="Proteomes" id="UP000436088"/>
    </source>
</evidence>
<evidence type="ECO:0000313" key="2">
    <source>
        <dbReference type="EMBL" id="KAE8660826.1"/>
    </source>
</evidence>
<accession>A0A6A2XFH1</accession>
<gene>
    <name evidence="2" type="ORF">F3Y22_tig00116951pilonHSYRG00909</name>
</gene>
<evidence type="ECO:0000256" key="1">
    <source>
        <dbReference type="ARBA" id="ARBA00022898"/>
    </source>
</evidence>
<reference evidence="2" key="1">
    <citation type="submission" date="2019-09" db="EMBL/GenBank/DDBJ databases">
        <title>Draft genome information of white flower Hibiscus syriacus.</title>
        <authorList>
            <person name="Kim Y.-M."/>
        </authorList>
    </citation>
    <scope>NUCLEOTIDE SEQUENCE [LARGE SCALE GENOMIC DNA]</scope>
    <source>
        <strain evidence="2">YM2019G1</strain>
    </source>
</reference>
<dbReference type="PANTHER" id="PTHR43092">
    <property type="entry name" value="L-CYSTEINE DESULFHYDRASE"/>
    <property type="match status" value="1"/>
</dbReference>
<sequence>MSSLTTSHLSSFGSCPGSILAAQRQFLRQPDIFYFNTLRDGITASRMVIQDFVNAVHIDKISLVDNATTAAAIVLQQIGRSFSEGNFQLVIPTVLEFVDRFEGGIDGIMKMNHEQMVKMGKMLAESWGINLGSPQEMCASMIMIGLPSRLSLNSDEDAVRLRSHLRDCHGVEVPVFYQVPKDGEDSVRDEDGHITRYVRISHQVYNTLDDYEKLRDAINRIVENEKTCEMLCIE</sequence>
<comment type="caution">
    <text evidence="2">The sequence shown here is derived from an EMBL/GenBank/DDBJ whole genome shotgun (WGS) entry which is preliminary data.</text>
</comment>
<dbReference type="InterPro" id="IPR015424">
    <property type="entry name" value="PyrdxlP-dep_Trfase"/>
</dbReference>
<organism evidence="2 3">
    <name type="scientific">Hibiscus syriacus</name>
    <name type="common">Rose of Sharon</name>
    <dbReference type="NCBI Taxonomy" id="106335"/>
    <lineage>
        <taxon>Eukaryota</taxon>
        <taxon>Viridiplantae</taxon>
        <taxon>Streptophyta</taxon>
        <taxon>Embryophyta</taxon>
        <taxon>Tracheophyta</taxon>
        <taxon>Spermatophyta</taxon>
        <taxon>Magnoliopsida</taxon>
        <taxon>eudicotyledons</taxon>
        <taxon>Gunneridae</taxon>
        <taxon>Pentapetalae</taxon>
        <taxon>rosids</taxon>
        <taxon>malvids</taxon>
        <taxon>Malvales</taxon>
        <taxon>Malvaceae</taxon>
        <taxon>Malvoideae</taxon>
        <taxon>Hibiscus</taxon>
    </lineage>
</organism>